<dbReference type="RefSeq" id="WP_040771974.1">
    <property type="nucleotide sequence ID" value="NZ_QRCM01000001.1"/>
</dbReference>
<accession>A0A6P2CF37</accession>
<feature type="binding site" evidence="6">
    <location>
        <position position="88"/>
    </location>
    <ligand>
        <name>Mg(2+)</name>
        <dbReference type="ChEBI" id="CHEBI:18420"/>
        <label>1</label>
        <note>catalytic</note>
    </ligand>
</feature>
<dbReference type="CDD" id="cd01637">
    <property type="entry name" value="IMPase_like"/>
    <property type="match status" value="1"/>
</dbReference>
<dbReference type="GO" id="GO:0046854">
    <property type="term" value="P:phosphatidylinositol phosphate biosynthetic process"/>
    <property type="evidence" value="ECO:0007669"/>
    <property type="project" value="InterPro"/>
</dbReference>
<comment type="cofactor">
    <cofactor evidence="6">
        <name>Mg(2+)</name>
        <dbReference type="ChEBI" id="CHEBI:18420"/>
    </cofactor>
</comment>
<gene>
    <name evidence="7" type="ORF">DW322_15495</name>
</gene>
<dbReference type="Pfam" id="PF00459">
    <property type="entry name" value="Inositol_P"/>
    <property type="match status" value="1"/>
</dbReference>
<reference evidence="7 8" key="1">
    <citation type="submission" date="2018-07" db="EMBL/GenBank/DDBJ databases">
        <title>Genome sequence of Rhodococcus rhodnii ATCC 35071 from Rhodnius prolixus.</title>
        <authorList>
            <person name="Patel V."/>
            <person name="Vogel K.J."/>
        </authorList>
    </citation>
    <scope>NUCLEOTIDE SEQUENCE [LARGE SCALE GENOMIC DNA]</scope>
    <source>
        <strain evidence="7 8">ATCC 35071</strain>
    </source>
</reference>
<keyword evidence="3 6" id="KW-0479">Metal-binding</keyword>
<dbReference type="InterPro" id="IPR000760">
    <property type="entry name" value="Inositol_monophosphatase-like"/>
</dbReference>
<dbReference type="SUPFAM" id="SSF56655">
    <property type="entry name" value="Carbohydrate phosphatase"/>
    <property type="match status" value="1"/>
</dbReference>
<dbReference type="PROSITE" id="PS00630">
    <property type="entry name" value="IMP_2"/>
    <property type="match status" value="1"/>
</dbReference>
<evidence type="ECO:0000256" key="5">
    <source>
        <dbReference type="ARBA" id="ARBA00022842"/>
    </source>
</evidence>
<comment type="catalytic activity">
    <reaction evidence="1">
        <text>a myo-inositol phosphate + H2O = myo-inositol + phosphate</text>
        <dbReference type="Rhea" id="RHEA:24056"/>
        <dbReference type="ChEBI" id="CHEBI:15377"/>
        <dbReference type="ChEBI" id="CHEBI:17268"/>
        <dbReference type="ChEBI" id="CHEBI:43474"/>
        <dbReference type="ChEBI" id="CHEBI:84139"/>
        <dbReference type="EC" id="3.1.3.25"/>
    </reaction>
</comment>
<dbReference type="GO" id="GO:0007165">
    <property type="term" value="P:signal transduction"/>
    <property type="evidence" value="ECO:0007669"/>
    <property type="project" value="TreeGrafter"/>
</dbReference>
<evidence type="ECO:0000256" key="4">
    <source>
        <dbReference type="ARBA" id="ARBA00022801"/>
    </source>
</evidence>
<keyword evidence="5 6" id="KW-0460">Magnesium</keyword>
<keyword evidence="4" id="KW-0378">Hydrolase</keyword>
<evidence type="ECO:0000256" key="3">
    <source>
        <dbReference type="ARBA" id="ARBA00022723"/>
    </source>
</evidence>
<dbReference type="InterPro" id="IPR020583">
    <property type="entry name" value="Inositol_monoP_metal-BS"/>
</dbReference>
<organism evidence="7 8">
    <name type="scientific">Rhodococcus rhodnii</name>
    <dbReference type="NCBI Taxonomy" id="38312"/>
    <lineage>
        <taxon>Bacteria</taxon>
        <taxon>Bacillati</taxon>
        <taxon>Actinomycetota</taxon>
        <taxon>Actinomycetes</taxon>
        <taxon>Mycobacteriales</taxon>
        <taxon>Nocardiaceae</taxon>
        <taxon>Rhodococcus</taxon>
    </lineage>
</organism>
<evidence type="ECO:0000256" key="1">
    <source>
        <dbReference type="ARBA" id="ARBA00001033"/>
    </source>
</evidence>
<feature type="binding site" evidence="6">
    <location>
        <position position="90"/>
    </location>
    <ligand>
        <name>Mg(2+)</name>
        <dbReference type="ChEBI" id="CHEBI:18420"/>
        <label>2</label>
    </ligand>
</feature>
<dbReference type="GO" id="GO:0006020">
    <property type="term" value="P:inositol metabolic process"/>
    <property type="evidence" value="ECO:0007669"/>
    <property type="project" value="TreeGrafter"/>
</dbReference>
<dbReference type="EMBL" id="QRCM01000001">
    <property type="protein sequence ID" value="TXG91359.1"/>
    <property type="molecule type" value="Genomic_DNA"/>
</dbReference>
<dbReference type="Proteomes" id="UP000471120">
    <property type="component" value="Unassembled WGS sequence"/>
</dbReference>
<name>A0A6P2CF37_9NOCA</name>
<dbReference type="PROSITE" id="PS00629">
    <property type="entry name" value="IMP_1"/>
    <property type="match status" value="1"/>
</dbReference>
<dbReference type="GO" id="GO:0046872">
    <property type="term" value="F:metal ion binding"/>
    <property type="evidence" value="ECO:0007669"/>
    <property type="project" value="UniProtKB-KW"/>
</dbReference>
<dbReference type="AlphaFoldDB" id="A0A6P2CF37"/>
<dbReference type="EC" id="3.1.3.25" evidence="2"/>
<dbReference type="Gene3D" id="3.30.540.10">
    <property type="entry name" value="Fructose-1,6-Bisphosphatase, subunit A, domain 1"/>
    <property type="match status" value="1"/>
</dbReference>
<dbReference type="GO" id="GO:0008934">
    <property type="term" value="F:inositol monophosphate 1-phosphatase activity"/>
    <property type="evidence" value="ECO:0007669"/>
    <property type="project" value="TreeGrafter"/>
</dbReference>
<sequence>MTGAARVTSPRELARIAAGVLDSVAPRFVAGLGAPSAHEKGSRDFATEVDLDIERTVSRELEARTGIPVHGEEYGGADPVDGRVWVVDPIDGTLNYSAGLPTCGILLALLDDGVPVAGLSWFPLLGRRYVAVVGDGPVTDGEASLPPLEPVSLGASMVASGPLSPDSRGVTPGPVRVALFTELSRSALRVRIHGSTGFDLAYTAAGVLGAAVVFGHNVWDNAAGVALVRAAGGVVTDLTGSPWTAASSSLLAAAPGVHGEILDILDAVRDQNHRDQNR</sequence>
<proteinExistence type="predicted"/>
<dbReference type="PRINTS" id="PR00377">
    <property type="entry name" value="IMPHPHTASES"/>
</dbReference>
<feature type="binding site" evidence="6">
    <location>
        <position position="91"/>
    </location>
    <ligand>
        <name>Mg(2+)</name>
        <dbReference type="ChEBI" id="CHEBI:18420"/>
        <label>1</label>
        <note>catalytic</note>
    </ligand>
</feature>
<feature type="binding site" evidence="6">
    <location>
        <position position="220"/>
    </location>
    <ligand>
        <name>Mg(2+)</name>
        <dbReference type="ChEBI" id="CHEBI:18420"/>
        <label>2</label>
    </ligand>
</feature>
<protein>
    <recommendedName>
        <fullName evidence="2">inositol-phosphate phosphatase</fullName>
        <ecNumber evidence="2">3.1.3.25</ecNumber>
    </recommendedName>
</protein>
<evidence type="ECO:0000313" key="8">
    <source>
        <dbReference type="Proteomes" id="UP000471120"/>
    </source>
</evidence>
<evidence type="ECO:0000256" key="2">
    <source>
        <dbReference type="ARBA" id="ARBA00013106"/>
    </source>
</evidence>
<dbReference type="PANTHER" id="PTHR20854:SF4">
    <property type="entry name" value="INOSITOL-1-MONOPHOSPHATASE-RELATED"/>
    <property type="match status" value="1"/>
</dbReference>
<dbReference type="Gene3D" id="3.40.190.80">
    <property type="match status" value="1"/>
</dbReference>
<evidence type="ECO:0000313" key="7">
    <source>
        <dbReference type="EMBL" id="TXG91359.1"/>
    </source>
</evidence>
<evidence type="ECO:0000256" key="6">
    <source>
        <dbReference type="PIRSR" id="PIRSR600760-2"/>
    </source>
</evidence>
<feature type="binding site" evidence="6">
    <location>
        <position position="72"/>
    </location>
    <ligand>
        <name>Mg(2+)</name>
        <dbReference type="ChEBI" id="CHEBI:18420"/>
        <label>1</label>
        <note>catalytic</note>
    </ligand>
</feature>
<dbReference type="PANTHER" id="PTHR20854">
    <property type="entry name" value="INOSITOL MONOPHOSPHATASE"/>
    <property type="match status" value="1"/>
</dbReference>
<dbReference type="InterPro" id="IPR020550">
    <property type="entry name" value="Inositol_monophosphatase_CS"/>
</dbReference>
<comment type="caution">
    <text evidence="7">The sequence shown here is derived from an EMBL/GenBank/DDBJ whole genome shotgun (WGS) entry which is preliminary data.</text>
</comment>